<name>A0AAN7SYQ8_9EURO</name>
<dbReference type="InterPro" id="IPR050859">
    <property type="entry name" value="Class-I_PLP-dep_aminotransf"/>
</dbReference>
<dbReference type="AlphaFoldDB" id="A0AAN7SYQ8"/>
<evidence type="ECO:0000313" key="8">
    <source>
        <dbReference type="EMBL" id="KAK5084316.1"/>
    </source>
</evidence>
<feature type="region of interest" description="Disordered" evidence="6">
    <location>
        <begin position="1"/>
        <end position="30"/>
    </location>
</feature>
<dbReference type="GO" id="GO:0009074">
    <property type="term" value="P:aromatic amino acid family catabolic process"/>
    <property type="evidence" value="ECO:0007669"/>
    <property type="project" value="TreeGrafter"/>
</dbReference>
<reference evidence="8 9" key="1">
    <citation type="submission" date="2023-08" db="EMBL/GenBank/DDBJ databases">
        <title>Black Yeasts Isolated from many extreme environments.</title>
        <authorList>
            <person name="Coleine C."/>
            <person name="Stajich J.E."/>
            <person name="Selbmann L."/>
        </authorList>
    </citation>
    <scope>NUCLEOTIDE SEQUENCE [LARGE SCALE GENOMIC DNA]</scope>
    <source>
        <strain evidence="8 9">CCFEE 5910</strain>
    </source>
</reference>
<feature type="domain" description="Aminotransferase class I/classII large" evidence="7">
    <location>
        <begin position="196"/>
        <end position="490"/>
    </location>
</feature>
<sequence length="594" mass="65700">MAPHAEEAPVFRTSPSKTKAQIEATTDTTATAVPDPITQLQPTVTRFRHDDVLPHRESSTPLVTGVALFSSADMFKSPGAKSKPKASKSFYNSHLSREAKARKSSSLKGAMKYLTPGTISLCGGLPSSEYFPFEELSFDIPTAPEFNSRQTTTIKSRKHDVTEGKSSIDLNIALNYGQSMGPPQLLRYLTEHTEIGNTSALDIALRMLCERGDAVIFEEYSFSSAIETALPIGLVPVGIKMDSKGLCAKDLEHVLGNWDSGACFGTTKYGGAKRPKVMYTIPTGQNPTGATQDEQRRKDILAVCDKYDVFVIEDEPYYFLQMEEYSSKARQHNDGTNGSTKKSTTEELSAFIDSLVPSYLALSTSGNVLRLDSFSKIIAPGSRTGWVTGPADLLERFVRASEYSAQNPSGFSMVALYKLLEEEWGHKGFLQWLQTLRHEYSARRDGIVSACEEYLPKDIVQFDAPVAGMFQWLRVDGSKHPVWKERSSGLQTEADKRALLIELEGEIFEHAAKKNNVVVARGSWFLAEKDASAVENTVTNGQTNGEEHNGENEKEVDVDTTIYFRMTFAAAPHDKIAEAVERFAETLNEEFREA</sequence>
<dbReference type="InterPro" id="IPR015424">
    <property type="entry name" value="PyrdxlP-dep_Trfase"/>
</dbReference>
<evidence type="ECO:0000256" key="4">
    <source>
        <dbReference type="ARBA" id="ARBA00022679"/>
    </source>
</evidence>
<gene>
    <name evidence="8" type="primary">ARO8_1</name>
    <name evidence="8" type="ORF">LTR05_005392</name>
</gene>
<dbReference type="InterPro" id="IPR015421">
    <property type="entry name" value="PyrdxlP-dep_Trfase_major"/>
</dbReference>
<dbReference type="EMBL" id="JAVRRJ010000005">
    <property type="protein sequence ID" value="KAK5084316.1"/>
    <property type="molecule type" value="Genomic_DNA"/>
</dbReference>
<evidence type="ECO:0000256" key="1">
    <source>
        <dbReference type="ARBA" id="ARBA00001933"/>
    </source>
</evidence>
<dbReference type="Pfam" id="PF00155">
    <property type="entry name" value="Aminotran_1_2"/>
    <property type="match status" value="1"/>
</dbReference>
<evidence type="ECO:0000256" key="6">
    <source>
        <dbReference type="SAM" id="MobiDB-lite"/>
    </source>
</evidence>
<dbReference type="Proteomes" id="UP001309876">
    <property type="component" value="Unassembled WGS sequence"/>
</dbReference>
<dbReference type="CDD" id="cd00609">
    <property type="entry name" value="AAT_like"/>
    <property type="match status" value="1"/>
</dbReference>
<keyword evidence="4" id="KW-0808">Transferase</keyword>
<comment type="similarity">
    <text evidence="2">Belongs to the class-I pyridoxal-phosphate-dependent aminotransferase family.</text>
</comment>
<organism evidence="8 9">
    <name type="scientific">Lithohypha guttulata</name>
    <dbReference type="NCBI Taxonomy" id="1690604"/>
    <lineage>
        <taxon>Eukaryota</taxon>
        <taxon>Fungi</taxon>
        <taxon>Dikarya</taxon>
        <taxon>Ascomycota</taxon>
        <taxon>Pezizomycotina</taxon>
        <taxon>Eurotiomycetes</taxon>
        <taxon>Chaetothyriomycetidae</taxon>
        <taxon>Chaetothyriales</taxon>
        <taxon>Trichomeriaceae</taxon>
        <taxon>Lithohypha</taxon>
    </lineage>
</organism>
<dbReference type="InterPro" id="IPR004839">
    <property type="entry name" value="Aminotransferase_I/II_large"/>
</dbReference>
<dbReference type="Gene3D" id="3.40.640.10">
    <property type="entry name" value="Type I PLP-dependent aspartate aminotransferase-like (Major domain)"/>
    <property type="match status" value="1"/>
</dbReference>
<evidence type="ECO:0000259" key="7">
    <source>
        <dbReference type="Pfam" id="PF00155"/>
    </source>
</evidence>
<dbReference type="GO" id="GO:0006571">
    <property type="term" value="P:tyrosine biosynthetic process"/>
    <property type="evidence" value="ECO:0007669"/>
    <property type="project" value="TreeGrafter"/>
</dbReference>
<comment type="caution">
    <text evidence="8">The sequence shown here is derived from an EMBL/GenBank/DDBJ whole genome shotgun (WGS) entry which is preliminary data.</text>
</comment>
<evidence type="ECO:0000256" key="5">
    <source>
        <dbReference type="ARBA" id="ARBA00022898"/>
    </source>
</evidence>
<dbReference type="PANTHER" id="PTHR42790:SF21">
    <property type="entry name" value="AROMATIC_AMINOADIPATE AMINOTRANSFERASE 1"/>
    <property type="match status" value="1"/>
</dbReference>
<protein>
    <submittedName>
        <fullName evidence="8">Aromatic/aminoadipate aminotransferase 1</fullName>
    </submittedName>
</protein>
<proteinExistence type="inferred from homology"/>
<dbReference type="GO" id="GO:0008793">
    <property type="term" value="F:aromatic-amino-acid transaminase activity"/>
    <property type="evidence" value="ECO:0007669"/>
    <property type="project" value="TreeGrafter"/>
</dbReference>
<dbReference type="SUPFAM" id="SSF53383">
    <property type="entry name" value="PLP-dependent transferases"/>
    <property type="match status" value="1"/>
</dbReference>
<comment type="cofactor">
    <cofactor evidence="1">
        <name>pyridoxal 5'-phosphate</name>
        <dbReference type="ChEBI" id="CHEBI:597326"/>
    </cofactor>
</comment>
<dbReference type="GO" id="GO:0030170">
    <property type="term" value="F:pyridoxal phosphate binding"/>
    <property type="evidence" value="ECO:0007669"/>
    <property type="project" value="InterPro"/>
</dbReference>
<accession>A0AAN7SYQ8</accession>
<keyword evidence="3 8" id="KW-0032">Aminotransferase</keyword>
<dbReference type="GO" id="GO:0047536">
    <property type="term" value="F:2-aminoadipate transaminase activity"/>
    <property type="evidence" value="ECO:0007669"/>
    <property type="project" value="TreeGrafter"/>
</dbReference>
<keyword evidence="5" id="KW-0663">Pyridoxal phosphate</keyword>
<evidence type="ECO:0000256" key="3">
    <source>
        <dbReference type="ARBA" id="ARBA00022576"/>
    </source>
</evidence>
<dbReference type="PANTHER" id="PTHR42790">
    <property type="entry name" value="AMINOTRANSFERASE"/>
    <property type="match status" value="1"/>
</dbReference>
<keyword evidence="9" id="KW-1185">Reference proteome</keyword>
<evidence type="ECO:0000256" key="2">
    <source>
        <dbReference type="ARBA" id="ARBA00007441"/>
    </source>
</evidence>
<dbReference type="GO" id="GO:0019878">
    <property type="term" value="P:lysine biosynthetic process via aminoadipic acid"/>
    <property type="evidence" value="ECO:0007669"/>
    <property type="project" value="TreeGrafter"/>
</dbReference>
<evidence type="ECO:0000313" key="9">
    <source>
        <dbReference type="Proteomes" id="UP001309876"/>
    </source>
</evidence>